<proteinExistence type="predicted"/>
<dbReference type="Proteomes" id="UP000887116">
    <property type="component" value="Unassembled WGS sequence"/>
</dbReference>
<evidence type="ECO:0000313" key="2">
    <source>
        <dbReference type="Proteomes" id="UP000887116"/>
    </source>
</evidence>
<name>A0A8X6GWK0_TRICU</name>
<dbReference type="EMBL" id="BMAO01036703">
    <property type="protein sequence ID" value="GFR12542.1"/>
    <property type="molecule type" value="Genomic_DNA"/>
</dbReference>
<gene>
    <name evidence="1" type="ORF">TNCT_115391</name>
</gene>
<dbReference type="AlphaFoldDB" id="A0A8X6GWK0"/>
<organism evidence="1 2">
    <name type="scientific">Trichonephila clavata</name>
    <name type="common">Joro spider</name>
    <name type="synonym">Nephila clavata</name>
    <dbReference type="NCBI Taxonomy" id="2740835"/>
    <lineage>
        <taxon>Eukaryota</taxon>
        <taxon>Metazoa</taxon>
        <taxon>Ecdysozoa</taxon>
        <taxon>Arthropoda</taxon>
        <taxon>Chelicerata</taxon>
        <taxon>Arachnida</taxon>
        <taxon>Araneae</taxon>
        <taxon>Araneomorphae</taxon>
        <taxon>Entelegynae</taxon>
        <taxon>Araneoidea</taxon>
        <taxon>Nephilidae</taxon>
        <taxon>Trichonephila</taxon>
    </lineage>
</organism>
<comment type="caution">
    <text evidence="1">The sequence shown here is derived from an EMBL/GenBank/DDBJ whole genome shotgun (WGS) entry which is preliminary data.</text>
</comment>
<reference evidence="1" key="1">
    <citation type="submission" date="2020-07" db="EMBL/GenBank/DDBJ databases">
        <title>Multicomponent nature underlies the extraordinary mechanical properties of spider dragline silk.</title>
        <authorList>
            <person name="Kono N."/>
            <person name="Nakamura H."/>
            <person name="Mori M."/>
            <person name="Yoshida Y."/>
            <person name="Ohtoshi R."/>
            <person name="Malay A.D."/>
            <person name="Moran D.A.P."/>
            <person name="Tomita M."/>
            <person name="Numata K."/>
            <person name="Arakawa K."/>
        </authorList>
    </citation>
    <scope>NUCLEOTIDE SEQUENCE</scope>
</reference>
<evidence type="ECO:0000313" key="1">
    <source>
        <dbReference type="EMBL" id="GFR12542.1"/>
    </source>
</evidence>
<sequence>MRVKKPNPNTYISVRKTFLEQSNGTNKTPYGRVKQCREHKRMNATKWINDGTSTSAAGVVEIRQMDDEIVSILTSYCVGFDCVRSLFMKSYWAAARARFTTTFVNNPFGHKFNVWNRLWFKRSLEKLKS</sequence>
<protein>
    <submittedName>
        <fullName evidence="1">Uncharacterized protein</fullName>
    </submittedName>
</protein>
<accession>A0A8X6GWK0</accession>
<keyword evidence="2" id="KW-1185">Reference proteome</keyword>